<dbReference type="InterPro" id="IPR004360">
    <property type="entry name" value="Glyas_Fos-R_dOase_dom"/>
</dbReference>
<protein>
    <recommendedName>
        <fullName evidence="2">Bleomycin resistance protein</fullName>
    </recommendedName>
</protein>
<organism evidence="5 6">
    <name type="scientific">Bradyrhizobium sediminis</name>
    <dbReference type="NCBI Taxonomy" id="2840469"/>
    <lineage>
        <taxon>Bacteria</taxon>
        <taxon>Pseudomonadati</taxon>
        <taxon>Pseudomonadota</taxon>
        <taxon>Alphaproteobacteria</taxon>
        <taxon>Hyphomicrobiales</taxon>
        <taxon>Nitrobacteraceae</taxon>
        <taxon>Bradyrhizobium</taxon>
    </lineage>
</organism>
<keyword evidence="3" id="KW-0046">Antibiotic resistance</keyword>
<dbReference type="GO" id="GO:0046677">
    <property type="term" value="P:response to antibiotic"/>
    <property type="evidence" value="ECO:0007669"/>
    <property type="project" value="UniProtKB-KW"/>
</dbReference>
<dbReference type="Gene3D" id="3.10.180.10">
    <property type="entry name" value="2,3-Dihydroxybiphenyl 1,2-Dioxygenase, domain 1"/>
    <property type="match status" value="1"/>
</dbReference>
<dbReference type="PROSITE" id="PS51819">
    <property type="entry name" value="VOC"/>
    <property type="match status" value="1"/>
</dbReference>
<proteinExistence type="inferred from homology"/>
<dbReference type="Pfam" id="PF00903">
    <property type="entry name" value="Glyoxalase"/>
    <property type="match status" value="1"/>
</dbReference>
<reference evidence="5" key="1">
    <citation type="submission" date="2021-06" db="EMBL/GenBank/DDBJ databases">
        <title>Bradyrhizobium sp. S2-20-1 Genome sequencing.</title>
        <authorList>
            <person name="Jin L."/>
        </authorList>
    </citation>
    <scope>NUCLEOTIDE SEQUENCE</scope>
    <source>
        <strain evidence="5">S2-20-1</strain>
    </source>
</reference>
<dbReference type="SUPFAM" id="SSF54593">
    <property type="entry name" value="Glyoxalase/Bleomycin resistance protein/Dihydroxybiphenyl dioxygenase"/>
    <property type="match status" value="1"/>
</dbReference>
<evidence type="ECO:0000256" key="3">
    <source>
        <dbReference type="ARBA" id="ARBA00023251"/>
    </source>
</evidence>
<dbReference type="InterPro" id="IPR029068">
    <property type="entry name" value="Glyas_Bleomycin-R_OHBP_Dase"/>
</dbReference>
<name>A0A975NDJ9_9BRAD</name>
<dbReference type="InterPro" id="IPR037523">
    <property type="entry name" value="VOC_core"/>
</dbReference>
<evidence type="ECO:0000256" key="1">
    <source>
        <dbReference type="ARBA" id="ARBA00011051"/>
    </source>
</evidence>
<sequence length="137" mass="16060">MRAKLVPEFVCSNFEESLRFYTGLLGFRVLYSRPEERFAYLERDGAELMLEEPVGKDRLWPRAELTYPFGRGANFQIQVADVIDLHARVLAADVVVFLPLEDRWYRRENDEIGVKQFAVQDPDGYLLRFSQVIGERR</sequence>
<accession>A0A975NDJ9</accession>
<evidence type="ECO:0000256" key="2">
    <source>
        <dbReference type="ARBA" id="ARBA00021572"/>
    </source>
</evidence>
<gene>
    <name evidence="5" type="ORF">KMZ29_23410</name>
</gene>
<feature type="domain" description="VOC" evidence="4">
    <location>
        <begin position="2"/>
        <end position="132"/>
    </location>
</feature>
<dbReference type="RefSeq" id="WP_215621412.1">
    <property type="nucleotide sequence ID" value="NZ_CP076134.1"/>
</dbReference>
<dbReference type="CDD" id="cd08349">
    <property type="entry name" value="BLMA_like"/>
    <property type="match status" value="1"/>
</dbReference>
<evidence type="ECO:0000313" key="5">
    <source>
        <dbReference type="EMBL" id="QWG12611.1"/>
    </source>
</evidence>
<evidence type="ECO:0000313" key="6">
    <source>
        <dbReference type="Proteomes" id="UP000680839"/>
    </source>
</evidence>
<comment type="similarity">
    <text evidence="1">Belongs to the bleomycin resistance protein family.</text>
</comment>
<dbReference type="AlphaFoldDB" id="A0A975NDJ9"/>
<dbReference type="Proteomes" id="UP000680839">
    <property type="component" value="Chromosome"/>
</dbReference>
<dbReference type="InterPro" id="IPR000335">
    <property type="entry name" value="Bleomycin-R"/>
</dbReference>
<evidence type="ECO:0000259" key="4">
    <source>
        <dbReference type="PROSITE" id="PS51819"/>
    </source>
</evidence>
<dbReference type="EMBL" id="CP076134">
    <property type="protein sequence ID" value="QWG12611.1"/>
    <property type="molecule type" value="Genomic_DNA"/>
</dbReference>